<accession>A0A8S5MF27</accession>
<evidence type="ECO:0000313" key="1">
    <source>
        <dbReference type="EMBL" id="DAD80812.1"/>
    </source>
</evidence>
<dbReference type="EMBL" id="BK014888">
    <property type="protein sequence ID" value="DAD80812.1"/>
    <property type="molecule type" value="Genomic_DNA"/>
</dbReference>
<name>A0A8S5MF27_9CAUD</name>
<reference evidence="1" key="1">
    <citation type="journal article" date="2021" name="Proc. Natl. Acad. Sci. U.S.A.">
        <title>A Catalog of Tens of Thousands of Viruses from Human Metagenomes Reveals Hidden Associations with Chronic Diseases.</title>
        <authorList>
            <person name="Tisza M.J."/>
            <person name="Buck C.B."/>
        </authorList>
    </citation>
    <scope>NUCLEOTIDE SEQUENCE</scope>
    <source>
        <strain evidence="1">CtWuM9</strain>
    </source>
</reference>
<protein>
    <submittedName>
        <fullName evidence="1">Uncharacterized protein</fullName>
    </submittedName>
</protein>
<organism evidence="1">
    <name type="scientific">Siphoviridae sp. ctWuM9</name>
    <dbReference type="NCBI Taxonomy" id="2826364"/>
    <lineage>
        <taxon>Viruses</taxon>
        <taxon>Duplodnaviria</taxon>
        <taxon>Heunggongvirae</taxon>
        <taxon>Uroviricota</taxon>
        <taxon>Caudoviricetes</taxon>
    </lineage>
</organism>
<sequence>MKDIQYHYEYLSDGADAERQRKKFLSKFKPCKQDKGKEITAFKTEAYTDVKKQHFTIHILGGSDEFKCCDSDIFGIDIVCMDVPMTISVRDVSMYNFYMDLYHKFNKSYLQTERKDI</sequence>
<proteinExistence type="predicted"/>